<gene>
    <name evidence="1" type="ORF">LAZ67_15000487</name>
</gene>
<dbReference type="Proteomes" id="UP001235939">
    <property type="component" value="Chromosome 15"/>
</dbReference>
<accession>A0ABY6LA37</accession>
<protein>
    <submittedName>
        <fullName evidence="1">Uncharacterized protein</fullName>
    </submittedName>
</protein>
<dbReference type="EMBL" id="CP092877">
    <property type="protein sequence ID" value="UYV77317.1"/>
    <property type="molecule type" value="Genomic_DNA"/>
</dbReference>
<evidence type="ECO:0000313" key="2">
    <source>
        <dbReference type="Proteomes" id="UP001235939"/>
    </source>
</evidence>
<proteinExistence type="predicted"/>
<evidence type="ECO:0000313" key="1">
    <source>
        <dbReference type="EMBL" id="UYV77317.1"/>
    </source>
</evidence>
<sequence length="191" mass="21672">MRVAPPRFNRLPDVTAISTAEPKNLEVLIRRIVREEVRKFMAPPSTFAAQDIDTPPPTYGISSINDQGYRRRAEGPSNNQRFSGELKIRGRSASTLGALATLHVIAETDAKLLLMPDSEEKQFISEEQERTITPWTNQEANYPKNDLKTRRHTPAAEDFKPPEELRNPLLAVPASHPVAAVRKTRRRVLWR</sequence>
<name>A0ABY6LA37_9ARAC</name>
<keyword evidence="2" id="KW-1185">Reference proteome</keyword>
<organism evidence="1 2">
    <name type="scientific">Cordylochernes scorpioides</name>
    <dbReference type="NCBI Taxonomy" id="51811"/>
    <lineage>
        <taxon>Eukaryota</taxon>
        <taxon>Metazoa</taxon>
        <taxon>Ecdysozoa</taxon>
        <taxon>Arthropoda</taxon>
        <taxon>Chelicerata</taxon>
        <taxon>Arachnida</taxon>
        <taxon>Pseudoscorpiones</taxon>
        <taxon>Cheliferoidea</taxon>
        <taxon>Chernetidae</taxon>
        <taxon>Cordylochernes</taxon>
    </lineage>
</organism>
<reference evidence="1 2" key="1">
    <citation type="submission" date="2022-01" db="EMBL/GenBank/DDBJ databases">
        <title>A chromosomal length assembly of Cordylochernes scorpioides.</title>
        <authorList>
            <person name="Zeh D."/>
            <person name="Zeh J."/>
        </authorList>
    </citation>
    <scope>NUCLEOTIDE SEQUENCE [LARGE SCALE GENOMIC DNA]</scope>
    <source>
        <strain evidence="1">IN4F17</strain>
        <tissue evidence="1">Whole Body</tissue>
    </source>
</reference>